<feature type="transmembrane region" description="Helical" evidence="1">
    <location>
        <begin position="91"/>
        <end position="112"/>
    </location>
</feature>
<evidence type="ECO:0000256" key="1">
    <source>
        <dbReference type="SAM" id="Phobius"/>
    </source>
</evidence>
<dbReference type="EMBL" id="SDEE01000045">
    <property type="protein sequence ID" value="RXW23307.1"/>
    <property type="molecule type" value="Genomic_DNA"/>
</dbReference>
<dbReference type="OrthoDB" id="2803252at2759"/>
<dbReference type="AlphaFoldDB" id="A0A4Q2DSN2"/>
<organism evidence="2 3">
    <name type="scientific">Candolleomyces aberdarensis</name>
    <dbReference type="NCBI Taxonomy" id="2316362"/>
    <lineage>
        <taxon>Eukaryota</taxon>
        <taxon>Fungi</taxon>
        <taxon>Dikarya</taxon>
        <taxon>Basidiomycota</taxon>
        <taxon>Agaricomycotina</taxon>
        <taxon>Agaricomycetes</taxon>
        <taxon>Agaricomycetidae</taxon>
        <taxon>Agaricales</taxon>
        <taxon>Agaricineae</taxon>
        <taxon>Psathyrellaceae</taxon>
        <taxon>Candolleomyces</taxon>
    </lineage>
</organism>
<gene>
    <name evidence="2" type="ORF">EST38_g2532</name>
</gene>
<feature type="transmembrane region" description="Helical" evidence="1">
    <location>
        <begin position="124"/>
        <end position="150"/>
    </location>
</feature>
<name>A0A4Q2DSN2_9AGAR</name>
<feature type="transmembrane region" description="Helical" evidence="1">
    <location>
        <begin position="15"/>
        <end position="34"/>
    </location>
</feature>
<keyword evidence="1" id="KW-0472">Membrane</keyword>
<keyword evidence="1" id="KW-1133">Transmembrane helix</keyword>
<keyword evidence="3" id="KW-1185">Reference proteome</keyword>
<keyword evidence="1" id="KW-0812">Transmembrane</keyword>
<accession>A0A4Q2DSN2</accession>
<reference evidence="2 3" key="1">
    <citation type="submission" date="2019-01" db="EMBL/GenBank/DDBJ databases">
        <title>Draft genome sequence of Psathyrella aberdarensis IHI B618.</title>
        <authorList>
            <person name="Buettner E."/>
            <person name="Kellner H."/>
        </authorList>
    </citation>
    <scope>NUCLEOTIDE SEQUENCE [LARGE SCALE GENOMIC DNA]</scope>
    <source>
        <strain evidence="2 3">IHI B618</strain>
    </source>
</reference>
<sequence>MAALSSELSNVGFTAMYGTQLGAEVLNVFLYGIIAYAREQLLRDAWWVRGTVILLVLFSTLQVVGSTHYSYGVLIPSFDDNDPKMVISLPLMYLMAYSTEFIAQIFFIARIWRLSGIASQRNTFICLTVPPFLAALTQLGAGIIQAIYLYRQNASMLPAQADKLLRMTVIVQASASIFCDVLVTAILIAMFWPHRAISKKLKIFVETLVKFTVQRSSVTCLCSSLVLLLVGPKHSQSVNP</sequence>
<feature type="transmembrane region" description="Helical" evidence="1">
    <location>
        <begin position="170"/>
        <end position="192"/>
    </location>
</feature>
<dbReference type="Proteomes" id="UP000290288">
    <property type="component" value="Unassembled WGS sequence"/>
</dbReference>
<evidence type="ECO:0000313" key="3">
    <source>
        <dbReference type="Proteomes" id="UP000290288"/>
    </source>
</evidence>
<feature type="transmembrane region" description="Helical" evidence="1">
    <location>
        <begin position="46"/>
        <end position="71"/>
    </location>
</feature>
<proteinExistence type="predicted"/>
<evidence type="ECO:0000313" key="2">
    <source>
        <dbReference type="EMBL" id="RXW23307.1"/>
    </source>
</evidence>
<comment type="caution">
    <text evidence="2">The sequence shown here is derived from an EMBL/GenBank/DDBJ whole genome shotgun (WGS) entry which is preliminary data.</text>
</comment>
<protein>
    <submittedName>
        <fullName evidence="2">Uncharacterized protein</fullName>
    </submittedName>
</protein>